<comment type="caution">
    <text evidence="1">The sequence shown here is derived from an EMBL/GenBank/DDBJ whole genome shotgun (WGS) entry which is preliminary data.</text>
</comment>
<evidence type="ECO:0008006" key="3">
    <source>
        <dbReference type="Google" id="ProtNLM"/>
    </source>
</evidence>
<dbReference type="EMBL" id="RWGY01000039">
    <property type="protein sequence ID" value="TVU08737.1"/>
    <property type="molecule type" value="Genomic_DNA"/>
</dbReference>
<reference evidence="1 2" key="1">
    <citation type="journal article" date="2019" name="Sci. Rep.">
        <title>A high-quality genome of Eragrostis curvula grass provides insights into Poaceae evolution and supports new strategies to enhance forage quality.</title>
        <authorList>
            <person name="Carballo J."/>
            <person name="Santos B.A.C.M."/>
            <person name="Zappacosta D."/>
            <person name="Garbus I."/>
            <person name="Selva J.P."/>
            <person name="Gallo C.A."/>
            <person name="Diaz A."/>
            <person name="Albertini E."/>
            <person name="Caccamo M."/>
            <person name="Echenique V."/>
        </authorList>
    </citation>
    <scope>NUCLEOTIDE SEQUENCE [LARGE SCALE GENOMIC DNA]</scope>
    <source>
        <strain evidence="2">cv. Victoria</strain>
        <tissue evidence="1">Leaf</tissue>
    </source>
</reference>
<dbReference type="Proteomes" id="UP000324897">
    <property type="component" value="Chromosome 3"/>
</dbReference>
<dbReference type="AlphaFoldDB" id="A0A5J9TC14"/>
<dbReference type="Gramene" id="TVU08737">
    <property type="protein sequence ID" value="TVU08737"/>
    <property type="gene ID" value="EJB05_42149"/>
</dbReference>
<gene>
    <name evidence="1" type="ORF">EJB05_42149</name>
</gene>
<protein>
    <recommendedName>
        <fullName evidence="3">DDE Tnp4 domain-containing protein</fullName>
    </recommendedName>
</protein>
<organism evidence="1 2">
    <name type="scientific">Eragrostis curvula</name>
    <name type="common">weeping love grass</name>
    <dbReference type="NCBI Taxonomy" id="38414"/>
    <lineage>
        <taxon>Eukaryota</taxon>
        <taxon>Viridiplantae</taxon>
        <taxon>Streptophyta</taxon>
        <taxon>Embryophyta</taxon>
        <taxon>Tracheophyta</taxon>
        <taxon>Spermatophyta</taxon>
        <taxon>Magnoliopsida</taxon>
        <taxon>Liliopsida</taxon>
        <taxon>Poales</taxon>
        <taxon>Poaceae</taxon>
        <taxon>PACMAD clade</taxon>
        <taxon>Chloridoideae</taxon>
        <taxon>Eragrostideae</taxon>
        <taxon>Eragrostidinae</taxon>
        <taxon>Eragrostis</taxon>
    </lineage>
</organism>
<name>A0A5J9TC14_9POAL</name>
<proteinExistence type="predicted"/>
<dbReference type="OrthoDB" id="665395at2759"/>
<keyword evidence="2" id="KW-1185">Reference proteome</keyword>
<evidence type="ECO:0000313" key="2">
    <source>
        <dbReference type="Proteomes" id="UP000324897"/>
    </source>
</evidence>
<evidence type="ECO:0000313" key="1">
    <source>
        <dbReference type="EMBL" id="TVU08737.1"/>
    </source>
</evidence>
<accession>A0A5J9TC14</accession>
<sequence>MPALRICNMNSSSGKTIHRHVKPVFDIIPALTYRFVKHTLPTETHRKINTDACFFPYFKNFICAIDGTHIHITISQAKQAP</sequence>